<name>A0A6C0AIP0_9ZZZZ</name>
<evidence type="ECO:0000313" key="2">
    <source>
        <dbReference type="EMBL" id="QHS79664.1"/>
    </source>
</evidence>
<dbReference type="EMBL" id="MN740650">
    <property type="protein sequence ID" value="QHS79664.1"/>
    <property type="molecule type" value="Genomic_DNA"/>
</dbReference>
<dbReference type="AlphaFoldDB" id="A0A6C0AIP0"/>
<sequence>MDPSRPHQPPPYMERSFEGGQRMMARKSAEEAPEVSNYDYSQVGEVVGLESMATDFGLLGQDQASTSLYGHVGKERKPTYDPSVLLNDAWFCVMTDDGGKLYGILNTLREMGVKSPADHPFETMYGKTTLWERVNDEDYKIPGSKRQEAIQLLQKFKAPTQPKPVDIYDRRAFLR</sequence>
<evidence type="ECO:0000256" key="1">
    <source>
        <dbReference type="SAM" id="MobiDB-lite"/>
    </source>
</evidence>
<organism evidence="2">
    <name type="scientific">viral metagenome</name>
    <dbReference type="NCBI Taxonomy" id="1070528"/>
    <lineage>
        <taxon>unclassified sequences</taxon>
        <taxon>metagenomes</taxon>
        <taxon>organismal metagenomes</taxon>
    </lineage>
</organism>
<feature type="compositionally biased region" description="Pro residues" evidence="1">
    <location>
        <begin position="1"/>
        <end position="12"/>
    </location>
</feature>
<accession>A0A6C0AIP0</accession>
<reference evidence="2" key="1">
    <citation type="journal article" date="2020" name="Nature">
        <title>Giant virus diversity and host interactions through global metagenomics.</title>
        <authorList>
            <person name="Schulz F."/>
            <person name="Roux S."/>
            <person name="Paez-Espino D."/>
            <person name="Jungbluth S."/>
            <person name="Walsh D.A."/>
            <person name="Denef V.J."/>
            <person name="McMahon K.D."/>
            <person name="Konstantinidis K.T."/>
            <person name="Eloe-Fadrosh E.A."/>
            <person name="Kyrpides N.C."/>
            <person name="Woyke T."/>
        </authorList>
    </citation>
    <scope>NUCLEOTIDE SEQUENCE</scope>
    <source>
        <strain evidence="2">GVMAG-S-1035303-20</strain>
    </source>
</reference>
<proteinExistence type="predicted"/>
<protein>
    <submittedName>
        <fullName evidence="2">Uncharacterized protein</fullName>
    </submittedName>
</protein>
<feature type="region of interest" description="Disordered" evidence="1">
    <location>
        <begin position="1"/>
        <end position="34"/>
    </location>
</feature>